<protein>
    <submittedName>
        <fullName evidence="1">Phage portal protein</fullName>
    </submittedName>
</protein>
<dbReference type="PIRSF" id="PIRSF018494">
    <property type="entry name" value="PBSX_VPQ"/>
    <property type="match status" value="1"/>
</dbReference>
<dbReference type="InterPro" id="IPR030935">
    <property type="entry name" value="PBSX_Proteobac"/>
</dbReference>
<reference evidence="1 2" key="1">
    <citation type="submission" date="2021-09" db="EMBL/GenBank/DDBJ databases">
        <title>Aeromonas schubertii isolated from Asian sea bass.</title>
        <authorList>
            <person name="Pinpimai K."/>
        </authorList>
    </citation>
    <scope>NUCLEOTIDE SEQUENCE [LARGE SCALE GENOMIC DNA]</scope>
    <source>
        <strain evidence="1 2">CHULA2021a</strain>
    </source>
</reference>
<proteinExistence type="predicted"/>
<evidence type="ECO:0000313" key="1">
    <source>
        <dbReference type="EMBL" id="MBZ6064691.1"/>
    </source>
</evidence>
<comment type="caution">
    <text evidence="1">The sequence shown here is derived from an EMBL/GenBank/DDBJ whole genome shotgun (WGS) entry which is preliminary data.</text>
</comment>
<dbReference type="EMBL" id="JAIRBT010000001">
    <property type="protein sequence ID" value="MBZ6064691.1"/>
    <property type="molecule type" value="Genomic_DNA"/>
</dbReference>
<sequence>MSKRRQRRRPVAAPLSMSSPATSVAEAFTFGDPVPVLSQREVFDYLEAMHNGRWYEPPLSLQGLARVYRAGVHHASAVQVKRNILRSCFIPHRHLSQSAFTGLALDFLIFGNGYLQAVHNRIGGVLRYDHLRAKYTRRGVEMDRYWWIAQPGQELALPPGRVGHVMESDINQEIYGIPDYVGGLNSTLLNESATLFRRKYYENGSHAGFIMHITDAVQNEADITKLKEALRQSKGPGNFRNLLLYTPNGSKDGVRLIPVAEVAAKDDFLSIKTVSRDDQLAMHRVPPQLMGVMPNSTGGFGDVTKAAQVFDVNEVDSLKAGLLELNDWAGDEIIRFDPYKLAASIEQASHGDLLR</sequence>
<dbReference type="RefSeq" id="WP_224161738.1">
    <property type="nucleotide sequence ID" value="NZ_JAIRBT010000001.1"/>
</dbReference>
<accession>A0ABS7V5N1</accession>
<evidence type="ECO:0000313" key="2">
    <source>
        <dbReference type="Proteomes" id="UP000774958"/>
    </source>
</evidence>
<dbReference type="InterPro" id="IPR006430">
    <property type="entry name" value="Phage_portal_PBSX"/>
</dbReference>
<dbReference type="Proteomes" id="UP000774958">
    <property type="component" value="Unassembled WGS sequence"/>
</dbReference>
<name>A0ABS7V5N1_9GAMM</name>
<keyword evidence="2" id="KW-1185">Reference proteome</keyword>
<organism evidence="1 2">
    <name type="scientific">Aeromonas schubertii</name>
    <dbReference type="NCBI Taxonomy" id="652"/>
    <lineage>
        <taxon>Bacteria</taxon>
        <taxon>Pseudomonadati</taxon>
        <taxon>Pseudomonadota</taxon>
        <taxon>Gammaproteobacteria</taxon>
        <taxon>Aeromonadales</taxon>
        <taxon>Aeromonadaceae</taxon>
        <taxon>Aeromonas</taxon>
    </lineage>
</organism>
<gene>
    <name evidence="1" type="ORF">LA374_00465</name>
</gene>
<dbReference type="NCBIfam" id="TIGR01540">
    <property type="entry name" value="portal_PBSX"/>
    <property type="match status" value="1"/>
</dbReference>